<dbReference type="InterPro" id="IPR011032">
    <property type="entry name" value="GroES-like_sf"/>
</dbReference>
<evidence type="ECO:0000313" key="4">
    <source>
        <dbReference type="Proteomes" id="UP001501004"/>
    </source>
</evidence>
<accession>A0ABP7FGA7</accession>
<dbReference type="SMART" id="SM00829">
    <property type="entry name" value="PKS_ER"/>
    <property type="match status" value="1"/>
</dbReference>
<dbReference type="InterPro" id="IPR013154">
    <property type="entry name" value="ADH-like_N"/>
</dbReference>
<dbReference type="InterPro" id="IPR036291">
    <property type="entry name" value="NAD(P)-bd_dom_sf"/>
</dbReference>
<keyword evidence="1" id="KW-0560">Oxidoreductase</keyword>
<dbReference type="PANTHER" id="PTHR11695:SF294">
    <property type="entry name" value="RETICULON-4-INTERACTING PROTEIN 1, MITOCHONDRIAL"/>
    <property type="match status" value="1"/>
</dbReference>
<sequence>MACDYGGVMDQMHAVAMNTIGGPEVLVPTDFPLPVPAIGEALVKVSAAGVNPIDAKTRAGRGAAGLIREYPAILGVDFCGTIVRPAFDTHPFQPGDAVYGMVSVPRLSGSYAEYLTVPVVAIARAPRTVTEAQAAAVPCAALTAWGCIVTVGQVERGQRVLVHAAAGGVGHFTVQLAKRAGAHVVATASERNVDWLRELGADEVIDYRTTRFEEETGDLDLVVDLVGNVHDDTGTRSLRAMRPGGLLINVPTGSWPEFRADAAAAGMRATDIKALSDTASLTAIAELIDAGELVVHVDREFPLDEAADAHRLLEEGHTRGKIVLRVAD</sequence>
<name>A0ABP7FGA7_9MICO</name>
<dbReference type="Pfam" id="PF08240">
    <property type="entry name" value="ADH_N"/>
    <property type="match status" value="1"/>
</dbReference>
<reference evidence="4" key="1">
    <citation type="journal article" date="2019" name="Int. J. Syst. Evol. Microbiol.">
        <title>The Global Catalogue of Microorganisms (GCM) 10K type strain sequencing project: providing services to taxonomists for standard genome sequencing and annotation.</title>
        <authorList>
            <consortium name="The Broad Institute Genomics Platform"/>
            <consortium name="The Broad Institute Genome Sequencing Center for Infectious Disease"/>
            <person name="Wu L."/>
            <person name="Ma J."/>
        </authorList>
    </citation>
    <scope>NUCLEOTIDE SEQUENCE [LARGE SCALE GENOMIC DNA]</scope>
    <source>
        <strain evidence="4">JCM 16949</strain>
    </source>
</reference>
<dbReference type="Gene3D" id="3.90.180.10">
    <property type="entry name" value="Medium-chain alcohol dehydrogenases, catalytic domain"/>
    <property type="match status" value="1"/>
</dbReference>
<dbReference type="SUPFAM" id="SSF50129">
    <property type="entry name" value="GroES-like"/>
    <property type="match status" value="1"/>
</dbReference>
<feature type="domain" description="Enoyl reductase (ER)" evidence="2">
    <location>
        <begin position="21"/>
        <end position="324"/>
    </location>
</feature>
<evidence type="ECO:0000313" key="3">
    <source>
        <dbReference type="EMBL" id="GAA3736584.1"/>
    </source>
</evidence>
<dbReference type="Pfam" id="PF13602">
    <property type="entry name" value="ADH_zinc_N_2"/>
    <property type="match status" value="1"/>
</dbReference>
<evidence type="ECO:0000256" key="1">
    <source>
        <dbReference type="ARBA" id="ARBA00023002"/>
    </source>
</evidence>
<dbReference type="Proteomes" id="UP001501004">
    <property type="component" value="Unassembled WGS sequence"/>
</dbReference>
<gene>
    <name evidence="3" type="ORF">GCM10022239_10540</name>
</gene>
<comment type="caution">
    <text evidence="3">The sequence shown here is derived from an EMBL/GenBank/DDBJ whole genome shotgun (WGS) entry which is preliminary data.</text>
</comment>
<dbReference type="InterPro" id="IPR020843">
    <property type="entry name" value="ER"/>
</dbReference>
<evidence type="ECO:0000259" key="2">
    <source>
        <dbReference type="SMART" id="SM00829"/>
    </source>
</evidence>
<dbReference type="PROSITE" id="PS01162">
    <property type="entry name" value="QOR_ZETA_CRYSTAL"/>
    <property type="match status" value="1"/>
</dbReference>
<dbReference type="SUPFAM" id="SSF51735">
    <property type="entry name" value="NAD(P)-binding Rossmann-fold domains"/>
    <property type="match status" value="1"/>
</dbReference>
<dbReference type="InterPro" id="IPR050700">
    <property type="entry name" value="YIM1/Zinc_Alcohol_DH_Fams"/>
</dbReference>
<protein>
    <submittedName>
        <fullName evidence="3">NADP-dependent oxidoreductase</fullName>
    </submittedName>
</protein>
<dbReference type="EMBL" id="BAABAE010000003">
    <property type="protein sequence ID" value="GAA3736584.1"/>
    <property type="molecule type" value="Genomic_DNA"/>
</dbReference>
<keyword evidence="4" id="KW-1185">Reference proteome</keyword>
<dbReference type="InterPro" id="IPR002364">
    <property type="entry name" value="Quin_OxRdtase/zeta-crystal_CS"/>
</dbReference>
<dbReference type="Gene3D" id="3.40.50.720">
    <property type="entry name" value="NAD(P)-binding Rossmann-like Domain"/>
    <property type="match status" value="1"/>
</dbReference>
<organism evidence="3 4">
    <name type="scientific">Leifsonella bigeumensis</name>
    <dbReference type="NCBI Taxonomy" id="433643"/>
    <lineage>
        <taxon>Bacteria</taxon>
        <taxon>Bacillati</taxon>
        <taxon>Actinomycetota</taxon>
        <taxon>Actinomycetes</taxon>
        <taxon>Micrococcales</taxon>
        <taxon>Microbacteriaceae</taxon>
        <taxon>Leifsonella</taxon>
    </lineage>
</organism>
<dbReference type="CDD" id="cd05289">
    <property type="entry name" value="MDR_like_2"/>
    <property type="match status" value="1"/>
</dbReference>
<proteinExistence type="predicted"/>
<dbReference type="PANTHER" id="PTHR11695">
    <property type="entry name" value="ALCOHOL DEHYDROGENASE RELATED"/>
    <property type="match status" value="1"/>
</dbReference>